<accession>A0A8H4BJN7</accession>
<protein>
    <submittedName>
        <fullName evidence="4">RlpA-like double-psi beta-barrel-protein domain-containing protein-containing protein</fullName>
    </submittedName>
</protein>
<dbReference type="CDD" id="cd22191">
    <property type="entry name" value="DPBB_RlpA_EXP_N-like"/>
    <property type="match status" value="1"/>
</dbReference>
<comment type="caution">
    <text evidence="4">The sequence shown here is derived from an EMBL/GenBank/DDBJ whole genome shotgun (WGS) entry which is preliminary data.</text>
</comment>
<keyword evidence="1 2" id="KW-0732">Signal</keyword>
<dbReference type="PANTHER" id="PTHR31836">
    <property type="match status" value="1"/>
</dbReference>
<dbReference type="InterPro" id="IPR036908">
    <property type="entry name" value="RlpA-like_sf"/>
</dbReference>
<dbReference type="InterPro" id="IPR051477">
    <property type="entry name" value="Expansin_CellWall"/>
</dbReference>
<reference evidence="4 5" key="1">
    <citation type="submission" date="2019-09" db="EMBL/GenBank/DDBJ databases">
        <authorList>
            <consortium name="DOE Joint Genome Institute"/>
            <person name="Mondo S.J."/>
            <person name="Navarro-Mendoza M.I."/>
            <person name="Perez-Arques C."/>
            <person name="Panchal S."/>
            <person name="Nicolas F.E."/>
            <person name="Ganguly P."/>
            <person name="Pangilinan J."/>
            <person name="Grigoriev I."/>
            <person name="Heitman J."/>
            <person name="Sanya K."/>
            <person name="Garre V."/>
        </authorList>
    </citation>
    <scope>NUCLEOTIDE SEQUENCE [LARGE SCALE GENOMIC DNA]</scope>
    <source>
        <strain evidence="4 5">MU402</strain>
    </source>
</reference>
<evidence type="ECO:0000313" key="4">
    <source>
        <dbReference type="EMBL" id="KAF1803562.1"/>
    </source>
</evidence>
<feature type="signal peptide" evidence="2">
    <location>
        <begin position="1"/>
        <end position="24"/>
    </location>
</feature>
<sequence length="130" mass="13364">MQTSFSTLLFIFAAAAACLLTTQAAPVVSNLQARGSRSGGATYYAVGLGSCGENNSDTEMVAALSTSLMGGHNSDLCGKYINVKSGSASVTVKVVDSCPACSEDDIDMSKAAFKQLGSPDKGRIPITWSL</sequence>
<dbReference type="InterPro" id="IPR009009">
    <property type="entry name" value="RlpA-like_DPBB"/>
</dbReference>
<dbReference type="AlphaFoldDB" id="A0A8H4BJN7"/>
<evidence type="ECO:0000259" key="3">
    <source>
        <dbReference type="Pfam" id="PF03330"/>
    </source>
</evidence>
<feature type="chain" id="PRO_5034030584" evidence="2">
    <location>
        <begin position="25"/>
        <end position="130"/>
    </location>
</feature>
<dbReference type="EMBL" id="JAAECE010000003">
    <property type="protein sequence ID" value="KAF1803562.1"/>
    <property type="molecule type" value="Genomic_DNA"/>
</dbReference>
<evidence type="ECO:0000256" key="2">
    <source>
        <dbReference type="SAM" id="SignalP"/>
    </source>
</evidence>
<evidence type="ECO:0000256" key="1">
    <source>
        <dbReference type="ARBA" id="ARBA00022729"/>
    </source>
</evidence>
<dbReference type="Proteomes" id="UP000469890">
    <property type="component" value="Unassembled WGS sequence"/>
</dbReference>
<evidence type="ECO:0000313" key="5">
    <source>
        <dbReference type="Proteomes" id="UP000469890"/>
    </source>
</evidence>
<dbReference type="SUPFAM" id="SSF50685">
    <property type="entry name" value="Barwin-like endoglucanases"/>
    <property type="match status" value="1"/>
</dbReference>
<organism evidence="4 5">
    <name type="scientific">Mucor circinelloides f. lusitanicus</name>
    <name type="common">Mucor racemosus var. lusitanicus</name>
    <dbReference type="NCBI Taxonomy" id="29924"/>
    <lineage>
        <taxon>Eukaryota</taxon>
        <taxon>Fungi</taxon>
        <taxon>Fungi incertae sedis</taxon>
        <taxon>Mucoromycota</taxon>
        <taxon>Mucoromycotina</taxon>
        <taxon>Mucoromycetes</taxon>
        <taxon>Mucorales</taxon>
        <taxon>Mucorineae</taxon>
        <taxon>Mucoraceae</taxon>
        <taxon>Mucor</taxon>
    </lineage>
</organism>
<gene>
    <name evidence="4" type="ORF">FB192DRAFT_1470091</name>
</gene>
<feature type="domain" description="RlpA-like protein double-psi beta-barrel" evidence="3">
    <location>
        <begin position="38"/>
        <end position="127"/>
    </location>
</feature>
<dbReference type="Gene3D" id="2.40.40.10">
    <property type="entry name" value="RlpA-like domain"/>
    <property type="match status" value="1"/>
</dbReference>
<dbReference type="PANTHER" id="PTHR31836:SF28">
    <property type="entry name" value="SRCR DOMAIN-CONTAINING PROTEIN-RELATED"/>
    <property type="match status" value="1"/>
</dbReference>
<proteinExistence type="predicted"/>
<dbReference type="Pfam" id="PF03330">
    <property type="entry name" value="DPBB_1"/>
    <property type="match status" value="1"/>
</dbReference>
<name>A0A8H4BJN7_MUCCL</name>